<dbReference type="STRING" id="1714355.BTO28_15910"/>
<dbReference type="OrthoDB" id="2925488at2"/>
<sequence>MFTITDKAQEKIREMITKAGGESFLRYGIKSECCSELKYELSISANKNDQDIAIDFDGFSVLINPADTHLIKNTDIDFKDDQFEYGFIIHNQNPLVSF</sequence>
<dbReference type="Pfam" id="PF01521">
    <property type="entry name" value="Fe-S_biosyn"/>
    <property type="match status" value="1"/>
</dbReference>
<evidence type="ECO:0000313" key="3">
    <source>
        <dbReference type="EMBL" id="OMP65749.1"/>
    </source>
</evidence>
<comment type="similarity">
    <text evidence="1">Belongs to the HesB/IscA family.</text>
</comment>
<dbReference type="PANTHER" id="PTHR10072:SF41">
    <property type="entry name" value="IRON-SULFUR CLUSTER ASSEMBLY 1 HOMOLOG, MITOCHONDRIAL"/>
    <property type="match status" value="1"/>
</dbReference>
<keyword evidence="4" id="KW-1185">Reference proteome</keyword>
<dbReference type="GO" id="GO:0051537">
    <property type="term" value="F:2 iron, 2 sulfur cluster binding"/>
    <property type="evidence" value="ECO:0007669"/>
    <property type="project" value="TreeGrafter"/>
</dbReference>
<dbReference type="Proteomes" id="UP000188613">
    <property type="component" value="Unassembled WGS sequence"/>
</dbReference>
<dbReference type="NCBIfam" id="TIGR00049">
    <property type="entry name" value="iron-sulfur cluster assembly accessory protein"/>
    <property type="match status" value="1"/>
</dbReference>
<evidence type="ECO:0000259" key="2">
    <source>
        <dbReference type="Pfam" id="PF01521"/>
    </source>
</evidence>
<dbReference type="EMBL" id="MSFI01000031">
    <property type="protein sequence ID" value="OMP65749.1"/>
    <property type="molecule type" value="Genomic_DNA"/>
</dbReference>
<dbReference type="InterPro" id="IPR016092">
    <property type="entry name" value="ATAP"/>
</dbReference>
<evidence type="ECO:0000256" key="1">
    <source>
        <dbReference type="ARBA" id="ARBA00006718"/>
    </source>
</evidence>
<name>A0A1V2A419_9BACI</name>
<organism evidence="3 4">
    <name type="scientific">Domibacillus epiphyticus</name>
    <dbReference type="NCBI Taxonomy" id="1714355"/>
    <lineage>
        <taxon>Bacteria</taxon>
        <taxon>Bacillati</taxon>
        <taxon>Bacillota</taxon>
        <taxon>Bacilli</taxon>
        <taxon>Bacillales</taxon>
        <taxon>Bacillaceae</taxon>
        <taxon>Domibacillus</taxon>
    </lineage>
</organism>
<dbReference type="GO" id="GO:0005737">
    <property type="term" value="C:cytoplasm"/>
    <property type="evidence" value="ECO:0007669"/>
    <property type="project" value="TreeGrafter"/>
</dbReference>
<feature type="domain" description="Core" evidence="2">
    <location>
        <begin position="2"/>
        <end position="93"/>
    </location>
</feature>
<evidence type="ECO:0000313" key="4">
    <source>
        <dbReference type="Proteomes" id="UP000188613"/>
    </source>
</evidence>
<dbReference type="InterPro" id="IPR035903">
    <property type="entry name" value="HesB-like_dom_sf"/>
</dbReference>
<dbReference type="AlphaFoldDB" id="A0A1V2A419"/>
<dbReference type="GO" id="GO:0016226">
    <property type="term" value="P:iron-sulfur cluster assembly"/>
    <property type="evidence" value="ECO:0007669"/>
    <property type="project" value="InterPro"/>
</dbReference>
<accession>A0A1V2A419</accession>
<dbReference type="Gene3D" id="2.60.300.12">
    <property type="entry name" value="HesB-like domain"/>
    <property type="match status" value="1"/>
</dbReference>
<reference evidence="3 4" key="1">
    <citation type="submission" date="2016-12" db="EMBL/GenBank/DDBJ databases">
        <title>Domibacillus sp. SAB 38T whole genome sequencing.</title>
        <authorList>
            <person name="Verma A."/>
            <person name="Ojha A.K."/>
            <person name="Krishnamurthi S."/>
        </authorList>
    </citation>
    <scope>NUCLEOTIDE SEQUENCE [LARGE SCALE GENOMIC DNA]</scope>
    <source>
        <strain evidence="3 4">SAB 38</strain>
    </source>
</reference>
<dbReference type="RefSeq" id="WP_076768098.1">
    <property type="nucleotide sequence ID" value="NZ_MSFI01000031.1"/>
</dbReference>
<dbReference type="PANTHER" id="PTHR10072">
    <property type="entry name" value="IRON-SULFUR CLUSTER ASSEMBLY PROTEIN"/>
    <property type="match status" value="1"/>
</dbReference>
<dbReference type="SUPFAM" id="SSF89360">
    <property type="entry name" value="HesB-like domain"/>
    <property type="match status" value="1"/>
</dbReference>
<gene>
    <name evidence="3" type="ORF">BTO28_15910</name>
</gene>
<protein>
    <recommendedName>
        <fullName evidence="2">Core domain-containing protein</fullName>
    </recommendedName>
</protein>
<comment type="caution">
    <text evidence="3">The sequence shown here is derived from an EMBL/GenBank/DDBJ whole genome shotgun (WGS) entry which is preliminary data.</text>
</comment>
<dbReference type="InterPro" id="IPR000361">
    <property type="entry name" value="ATAP_core_dom"/>
</dbReference>
<proteinExistence type="inferred from homology"/>
<dbReference type="InterPro" id="IPR050322">
    <property type="entry name" value="Fe-S_cluster_asmbl/transfer"/>
</dbReference>